<dbReference type="Pfam" id="PF14090">
    <property type="entry name" value="HTH_39"/>
    <property type="match status" value="1"/>
</dbReference>
<gene>
    <name evidence="2" type="ORF">SAMN05216177_110108</name>
</gene>
<dbReference type="AlphaFoldDB" id="A0A1I5XB94"/>
<dbReference type="Proteomes" id="UP000182025">
    <property type="component" value="Unassembled WGS sequence"/>
</dbReference>
<keyword evidence="3" id="KW-1185">Reference proteome</keyword>
<dbReference type="EMBL" id="FOXK01000010">
    <property type="protein sequence ID" value="SFQ28917.1"/>
    <property type="molecule type" value="Genomic_DNA"/>
</dbReference>
<proteinExistence type="predicted"/>
<dbReference type="OrthoDB" id="5573465at2"/>
<feature type="domain" description="Winged helix-turn-helix" evidence="1">
    <location>
        <begin position="21"/>
        <end position="86"/>
    </location>
</feature>
<evidence type="ECO:0000313" key="3">
    <source>
        <dbReference type="Proteomes" id="UP000182025"/>
    </source>
</evidence>
<evidence type="ECO:0000313" key="2">
    <source>
        <dbReference type="EMBL" id="SFQ28917.1"/>
    </source>
</evidence>
<dbReference type="RefSeq" id="WP_083431632.1">
    <property type="nucleotide sequence ID" value="NZ_FOXK01000010.1"/>
</dbReference>
<evidence type="ECO:0000259" key="1">
    <source>
        <dbReference type="Pfam" id="PF14090"/>
    </source>
</evidence>
<accession>A0A1I5XB94</accession>
<dbReference type="InterPro" id="IPR055245">
    <property type="entry name" value="HTH_proteobacteria"/>
</dbReference>
<protein>
    <submittedName>
        <fullName evidence="2">Helix-turn-helix domain-containing protein</fullName>
    </submittedName>
</protein>
<name>A0A1I5XB94_9GAMM</name>
<sequence>MACQLLIPFDLLEHHSLPTTPQQTRLLARLQTGPLSTIAARRELGIMSPSARVNELRSLGYPIKTVRISATEENGRHHRQVALYLLEL</sequence>
<organism evidence="2 3">
    <name type="scientific">Ectopseudomonas toyotomiensis</name>
    <dbReference type="NCBI Taxonomy" id="554344"/>
    <lineage>
        <taxon>Bacteria</taxon>
        <taxon>Pseudomonadati</taxon>
        <taxon>Pseudomonadota</taxon>
        <taxon>Gammaproteobacteria</taxon>
        <taxon>Pseudomonadales</taxon>
        <taxon>Pseudomonadaceae</taxon>
        <taxon>Ectopseudomonas</taxon>
    </lineage>
</organism>
<reference evidence="3" key="1">
    <citation type="submission" date="2016-10" db="EMBL/GenBank/DDBJ databases">
        <authorList>
            <person name="Varghese N."/>
            <person name="Submissions S."/>
        </authorList>
    </citation>
    <scope>NUCLEOTIDE SEQUENCE [LARGE SCALE GENOMIC DNA]</scope>
    <source>
        <strain evidence="3">JCM 15604</strain>
    </source>
</reference>